<evidence type="ECO:0000256" key="2">
    <source>
        <dbReference type="ARBA" id="ARBA00022967"/>
    </source>
</evidence>
<dbReference type="RefSeq" id="WP_177166878.1">
    <property type="nucleotide sequence ID" value="NZ_FNYH01000011.1"/>
</dbReference>
<dbReference type="SUPFAM" id="SSF52540">
    <property type="entry name" value="P-loop containing nucleoside triphosphate hydrolases"/>
    <property type="match status" value="1"/>
</dbReference>
<name>A0A1H6TM86_9GAMM</name>
<comment type="function">
    <text evidence="3">Part of the ABC transporter complex HmuTUV involved in hemin import. Responsible for energy coupling to the transport system.</text>
</comment>
<evidence type="ECO:0000313" key="6">
    <source>
        <dbReference type="Proteomes" id="UP000242999"/>
    </source>
</evidence>
<keyword evidence="2" id="KW-1278">Translocase</keyword>
<evidence type="ECO:0000313" key="5">
    <source>
        <dbReference type="EMBL" id="SEI81179.1"/>
    </source>
</evidence>
<dbReference type="STRING" id="64971.SAMN05421831_1117"/>
<accession>A0A1H6TM86</accession>
<dbReference type="GO" id="GO:0016887">
    <property type="term" value="F:ATP hydrolysis activity"/>
    <property type="evidence" value="ECO:0007669"/>
    <property type="project" value="InterPro"/>
</dbReference>
<dbReference type="PANTHER" id="PTHR42794:SF1">
    <property type="entry name" value="HEMIN IMPORT ATP-BINDING PROTEIN HMUV"/>
    <property type="match status" value="1"/>
</dbReference>
<organism evidence="5 6">
    <name type="scientific">Allopseudospirillum japonicum</name>
    <dbReference type="NCBI Taxonomy" id="64971"/>
    <lineage>
        <taxon>Bacteria</taxon>
        <taxon>Pseudomonadati</taxon>
        <taxon>Pseudomonadota</taxon>
        <taxon>Gammaproteobacteria</taxon>
        <taxon>Oceanospirillales</taxon>
        <taxon>Oceanospirillaceae</taxon>
        <taxon>Allopseudospirillum</taxon>
    </lineage>
</organism>
<dbReference type="Gene3D" id="3.40.50.300">
    <property type="entry name" value="P-loop containing nucleotide triphosphate hydrolases"/>
    <property type="match status" value="1"/>
</dbReference>
<feature type="domain" description="ABC transporter" evidence="4">
    <location>
        <begin position="2"/>
        <end position="249"/>
    </location>
</feature>
<protein>
    <submittedName>
        <fullName evidence="5">Iron complex transport system ATP-binding protein</fullName>
    </submittedName>
</protein>
<evidence type="ECO:0000256" key="1">
    <source>
        <dbReference type="ARBA" id="ARBA00022448"/>
    </source>
</evidence>
<dbReference type="Pfam" id="PF00005">
    <property type="entry name" value="ABC_tran"/>
    <property type="match status" value="1"/>
</dbReference>
<dbReference type="EMBL" id="FNYH01000011">
    <property type="protein sequence ID" value="SEI81179.1"/>
    <property type="molecule type" value="Genomic_DNA"/>
</dbReference>
<keyword evidence="5" id="KW-0067">ATP-binding</keyword>
<evidence type="ECO:0000259" key="4">
    <source>
        <dbReference type="PROSITE" id="PS50893"/>
    </source>
</evidence>
<dbReference type="GO" id="GO:0005524">
    <property type="term" value="F:ATP binding"/>
    <property type="evidence" value="ECO:0007669"/>
    <property type="project" value="UniProtKB-KW"/>
</dbReference>
<keyword evidence="6" id="KW-1185">Reference proteome</keyword>
<evidence type="ECO:0000256" key="3">
    <source>
        <dbReference type="ARBA" id="ARBA00037066"/>
    </source>
</evidence>
<sequence>MLDAHQLTLYQGPSRALHLPAFHLARGELVAVLGSSASGKTCLLRTLAGEPTGYQGRLQLHDKALHTWSYRELSKYRAYLAHSSPMVFDDKVHEVIQIGLDALQDVYPHAEQEEVKHQVVKALDLGAYLYREYANLAASERRRVQIARVFAQVWPRSCGDNTYDKLPSRLLILDQAFLPLDPPQRAHLWPVLTWLASTGVAIVLTSYDLNAISQYCSRVILISHHKVFADGTPQDVLTSTNLQHALGWSVQKVQVQERSLFIPHHF</sequence>
<dbReference type="Proteomes" id="UP000242999">
    <property type="component" value="Unassembled WGS sequence"/>
</dbReference>
<keyword evidence="1" id="KW-0813">Transport</keyword>
<dbReference type="AlphaFoldDB" id="A0A1H6TM86"/>
<dbReference type="InterPro" id="IPR027417">
    <property type="entry name" value="P-loop_NTPase"/>
</dbReference>
<dbReference type="InterPro" id="IPR003439">
    <property type="entry name" value="ABC_transporter-like_ATP-bd"/>
</dbReference>
<proteinExistence type="predicted"/>
<dbReference type="PROSITE" id="PS50893">
    <property type="entry name" value="ABC_TRANSPORTER_2"/>
    <property type="match status" value="1"/>
</dbReference>
<dbReference type="PANTHER" id="PTHR42794">
    <property type="entry name" value="HEMIN IMPORT ATP-BINDING PROTEIN HMUV"/>
    <property type="match status" value="1"/>
</dbReference>
<keyword evidence="5" id="KW-0547">Nucleotide-binding</keyword>
<gene>
    <name evidence="5" type="ORF">SAMN05421831_1117</name>
</gene>
<reference evidence="6" key="1">
    <citation type="submission" date="2016-10" db="EMBL/GenBank/DDBJ databases">
        <authorList>
            <person name="Varghese N."/>
            <person name="Submissions S."/>
        </authorList>
    </citation>
    <scope>NUCLEOTIDE SEQUENCE [LARGE SCALE GENOMIC DNA]</scope>
    <source>
        <strain evidence="6">DSM 7165</strain>
    </source>
</reference>